<accession>A0AAN6U854</accession>
<name>A0AAN6U854_9PEZI</name>
<protein>
    <submittedName>
        <fullName evidence="2">Uncharacterized protein</fullName>
    </submittedName>
</protein>
<dbReference type="Proteomes" id="UP001302602">
    <property type="component" value="Unassembled WGS sequence"/>
</dbReference>
<dbReference type="GeneID" id="87829023"/>
<evidence type="ECO:0000313" key="2">
    <source>
        <dbReference type="EMBL" id="KAK4127919.1"/>
    </source>
</evidence>
<proteinExistence type="predicted"/>
<sequence>MIPDDCLEIDVRALAQHNDLRPCPDTKYRAASSEQRQTPPPVTVGHYLQRETLWFLTSEPCSIVPEQANSSAAVRPCIRQNRLSNLEARSRIRSLQARNRPYDRPQTPRSLGSLYASLRTGSKQLVSSFNISMIAYMSLYVDEDGLLDASLLPEPLKASYRNFQEGKKPTCQWMLELQEALSLVEKGSDSHGSF</sequence>
<comment type="caution">
    <text evidence="2">The sequence shown here is derived from an EMBL/GenBank/DDBJ whole genome shotgun (WGS) entry which is preliminary data.</text>
</comment>
<dbReference type="AlphaFoldDB" id="A0AAN6U854"/>
<evidence type="ECO:0000313" key="3">
    <source>
        <dbReference type="Proteomes" id="UP001302602"/>
    </source>
</evidence>
<dbReference type="EMBL" id="MU853224">
    <property type="protein sequence ID" value="KAK4127919.1"/>
    <property type="molecule type" value="Genomic_DNA"/>
</dbReference>
<dbReference type="RefSeq" id="XP_062651690.1">
    <property type="nucleotide sequence ID" value="XM_062792254.1"/>
</dbReference>
<gene>
    <name evidence="2" type="ORF">N657DRAFT_641986</name>
</gene>
<reference evidence="2" key="2">
    <citation type="submission" date="2023-05" db="EMBL/GenBank/DDBJ databases">
        <authorList>
            <consortium name="Lawrence Berkeley National Laboratory"/>
            <person name="Steindorff A."/>
            <person name="Hensen N."/>
            <person name="Bonometti L."/>
            <person name="Westerberg I."/>
            <person name="Brannstrom I.O."/>
            <person name="Guillou S."/>
            <person name="Cros-Aarteil S."/>
            <person name="Calhoun S."/>
            <person name="Haridas S."/>
            <person name="Kuo A."/>
            <person name="Mondo S."/>
            <person name="Pangilinan J."/>
            <person name="Riley R."/>
            <person name="Labutti K."/>
            <person name="Andreopoulos B."/>
            <person name="Lipzen A."/>
            <person name="Chen C."/>
            <person name="Yanf M."/>
            <person name="Daum C."/>
            <person name="Ng V."/>
            <person name="Clum A."/>
            <person name="Ohm R."/>
            <person name="Martin F."/>
            <person name="Silar P."/>
            <person name="Natvig D."/>
            <person name="Lalanne C."/>
            <person name="Gautier V."/>
            <person name="Ament-Velasquez S.L."/>
            <person name="Kruys A."/>
            <person name="Hutchinson M.I."/>
            <person name="Powell A.J."/>
            <person name="Barry K."/>
            <person name="Miller A.N."/>
            <person name="Grigoriev I.V."/>
            <person name="Debuchy R."/>
            <person name="Gladieux P."/>
            <person name="Thoren M.H."/>
            <person name="Johannesson H."/>
        </authorList>
    </citation>
    <scope>NUCLEOTIDE SEQUENCE</scope>
    <source>
        <strain evidence="2">CBS 731.68</strain>
    </source>
</reference>
<reference evidence="2" key="1">
    <citation type="journal article" date="2023" name="Mol. Phylogenet. Evol.">
        <title>Genome-scale phylogeny and comparative genomics of the fungal order Sordariales.</title>
        <authorList>
            <person name="Hensen N."/>
            <person name="Bonometti L."/>
            <person name="Westerberg I."/>
            <person name="Brannstrom I.O."/>
            <person name="Guillou S."/>
            <person name="Cros-Aarteil S."/>
            <person name="Calhoun S."/>
            <person name="Haridas S."/>
            <person name="Kuo A."/>
            <person name="Mondo S."/>
            <person name="Pangilinan J."/>
            <person name="Riley R."/>
            <person name="LaButti K."/>
            <person name="Andreopoulos B."/>
            <person name="Lipzen A."/>
            <person name="Chen C."/>
            <person name="Yan M."/>
            <person name="Daum C."/>
            <person name="Ng V."/>
            <person name="Clum A."/>
            <person name="Steindorff A."/>
            <person name="Ohm R.A."/>
            <person name="Martin F."/>
            <person name="Silar P."/>
            <person name="Natvig D.O."/>
            <person name="Lalanne C."/>
            <person name="Gautier V."/>
            <person name="Ament-Velasquez S.L."/>
            <person name="Kruys A."/>
            <person name="Hutchinson M.I."/>
            <person name="Powell A.J."/>
            <person name="Barry K."/>
            <person name="Miller A.N."/>
            <person name="Grigoriev I.V."/>
            <person name="Debuchy R."/>
            <person name="Gladieux P."/>
            <person name="Hiltunen Thoren M."/>
            <person name="Johannesson H."/>
        </authorList>
    </citation>
    <scope>NUCLEOTIDE SEQUENCE</scope>
    <source>
        <strain evidence="2">CBS 731.68</strain>
    </source>
</reference>
<evidence type="ECO:0000256" key="1">
    <source>
        <dbReference type="SAM" id="MobiDB-lite"/>
    </source>
</evidence>
<feature type="region of interest" description="Disordered" evidence="1">
    <location>
        <begin position="22"/>
        <end position="42"/>
    </location>
</feature>
<keyword evidence="3" id="KW-1185">Reference proteome</keyword>
<organism evidence="2 3">
    <name type="scientific">Parathielavia appendiculata</name>
    <dbReference type="NCBI Taxonomy" id="2587402"/>
    <lineage>
        <taxon>Eukaryota</taxon>
        <taxon>Fungi</taxon>
        <taxon>Dikarya</taxon>
        <taxon>Ascomycota</taxon>
        <taxon>Pezizomycotina</taxon>
        <taxon>Sordariomycetes</taxon>
        <taxon>Sordariomycetidae</taxon>
        <taxon>Sordariales</taxon>
        <taxon>Chaetomiaceae</taxon>
        <taxon>Parathielavia</taxon>
    </lineage>
</organism>